<proteinExistence type="predicted"/>
<reference evidence="1 2" key="1">
    <citation type="journal article" date="2014" name="Genome Announc.">
        <title>Complete Genome Sequence of Mycoplasma ovis Strain Michigan, a Hemoplasma of Sheep with Two Distinct 16S rRNA Genes.</title>
        <authorList>
            <person name="Deshuillers P.L."/>
            <person name="Santos A.P."/>
            <person name="do Nascimento N.C."/>
            <person name="Hampel J.A."/>
            <person name="Bergin I.L."/>
            <person name="Dyson M.C."/>
            <person name="Messick J.B."/>
        </authorList>
    </citation>
    <scope>NUCLEOTIDE SEQUENCE [LARGE SCALE GENOMIC DNA]</scope>
    <source>
        <strain evidence="1 2">Michigan</strain>
    </source>
</reference>
<sequence>MSFFKKTLFGTVVASVGIMKLPLIPKNDTEMREEQQY</sequence>
<gene>
    <name evidence="1" type="ORF">OVS_03860</name>
</gene>
<keyword evidence="2" id="KW-1185">Reference proteome</keyword>
<dbReference type="EMBL" id="CP006935">
    <property type="protein sequence ID" value="AHC40504.1"/>
    <property type="molecule type" value="Genomic_DNA"/>
</dbReference>
<evidence type="ECO:0000313" key="1">
    <source>
        <dbReference type="EMBL" id="AHC40504.1"/>
    </source>
</evidence>
<name>A0ABN4BRI5_9MOLU</name>
<accession>A0ABN4BRI5</accession>
<evidence type="ECO:0000313" key="2">
    <source>
        <dbReference type="Proteomes" id="UP000018745"/>
    </source>
</evidence>
<dbReference type="Proteomes" id="UP000018745">
    <property type="component" value="Chromosome"/>
</dbReference>
<organism evidence="1 2">
    <name type="scientific">Mycoplasma ovis str. Michigan</name>
    <dbReference type="NCBI Taxonomy" id="1415773"/>
    <lineage>
        <taxon>Bacteria</taxon>
        <taxon>Bacillati</taxon>
        <taxon>Mycoplasmatota</taxon>
        <taxon>Mollicutes</taxon>
        <taxon>Mycoplasmataceae</taxon>
        <taxon>Mycoplasma</taxon>
    </lineage>
</organism>
<protein>
    <submittedName>
        <fullName evidence="1">Uncharacterized protein</fullName>
    </submittedName>
</protein>